<name>A0A8T0G2F1_CERPU</name>
<evidence type="ECO:0000313" key="3">
    <source>
        <dbReference type="Proteomes" id="UP000822688"/>
    </source>
</evidence>
<accession>A0A8T0G2F1</accession>
<dbReference type="AlphaFoldDB" id="A0A8T0G2F1"/>
<dbReference type="Proteomes" id="UP000822688">
    <property type="component" value="Chromosome 12"/>
</dbReference>
<proteinExistence type="predicted"/>
<evidence type="ECO:0000256" key="1">
    <source>
        <dbReference type="SAM" id="MobiDB-lite"/>
    </source>
</evidence>
<comment type="caution">
    <text evidence="2">The sequence shown here is derived from an EMBL/GenBank/DDBJ whole genome shotgun (WGS) entry which is preliminary data.</text>
</comment>
<protein>
    <submittedName>
        <fullName evidence="2">Uncharacterized protein</fullName>
    </submittedName>
</protein>
<gene>
    <name evidence="2" type="ORF">KC19_12G011200</name>
</gene>
<evidence type="ECO:0000313" key="2">
    <source>
        <dbReference type="EMBL" id="KAG0553433.1"/>
    </source>
</evidence>
<sequence>MVLGEVGRTDDPVRTDSVSHSTGRFTGMPHQLPSSVCGCCFDPSFVHLPVQFCHDCVCDRPPMSTCQSPLLVTAKFGSSRTVSFFQRGKPRANFALRHGL</sequence>
<dbReference type="EMBL" id="CM026433">
    <property type="protein sequence ID" value="KAG0553433.1"/>
    <property type="molecule type" value="Genomic_DNA"/>
</dbReference>
<feature type="region of interest" description="Disordered" evidence="1">
    <location>
        <begin position="1"/>
        <end position="26"/>
    </location>
</feature>
<organism evidence="2 3">
    <name type="scientific">Ceratodon purpureus</name>
    <name type="common">Fire moss</name>
    <name type="synonym">Dicranum purpureum</name>
    <dbReference type="NCBI Taxonomy" id="3225"/>
    <lineage>
        <taxon>Eukaryota</taxon>
        <taxon>Viridiplantae</taxon>
        <taxon>Streptophyta</taxon>
        <taxon>Embryophyta</taxon>
        <taxon>Bryophyta</taxon>
        <taxon>Bryophytina</taxon>
        <taxon>Bryopsida</taxon>
        <taxon>Dicranidae</taxon>
        <taxon>Pseudoditrichales</taxon>
        <taxon>Ditrichaceae</taxon>
        <taxon>Ceratodon</taxon>
    </lineage>
</organism>
<reference evidence="2" key="1">
    <citation type="submission" date="2020-06" db="EMBL/GenBank/DDBJ databases">
        <title>WGS assembly of Ceratodon purpureus strain R40.</title>
        <authorList>
            <person name="Carey S.B."/>
            <person name="Jenkins J."/>
            <person name="Shu S."/>
            <person name="Lovell J.T."/>
            <person name="Sreedasyam A."/>
            <person name="Maumus F."/>
            <person name="Tiley G.P."/>
            <person name="Fernandez-Pozo N."/>
            <person name="Barry K."/>
            <person name="Chen C."/>
            <person name="Wang M."/>
            <person name="Lipzen A."/>
            <person name="Daum C."/>
            <person name="Saski C.A."/>
            <person name="Payton A.C."/>
            <person name="Mcbreen J.C."/>
            <person name="Conrad R.E."/>
            <person name="Kollar L.M."/>
            <person name="Olsson S."/>
            <person name="Huttunen S."/>
            <person name="Landis J.B."/>
            <person name="Wickett N.J."/>
            <person name="Johnson M.G."/>
            <person name="Rensing S.A."/>
            <person name="Grimwood J."/>
            <person name="Schmutz J."/>
            <person name="Mcdaniel S.F."/>
        </authorList>
    </citation>
    <scope>NUCLEOTIDE SEQUENCE</scope>
    <source>
        <strain evidence="2">R40</strain>
    </source>
</reference>
<keyword evidence="3" id="KW-1185">Reference proteome</keyword>